<dbReference type="PANTHER" id="PTHR21562:SF122">
    <property type="entry name" value="PALMITOLEOYL-PROTEIN CARBOXYLESTERASE NOTUM"/>
    <property type="match status" value="1"/>
</dbReference>
<dbReference type="PANTHER" id="PTHR21562">
    <property type="entry name" value="NOTUM-RELATED"/>
    <property type="match status" value="1"/>
</dbReference>
<dbReference type="EMBL" id="BRYB01000515">
    <property type="protein sequence ID" value="GMI31576.1"/>
    <property type="molecule type" value="Genomic_DNA"/>
</dbReference>
<evidence type="ECO:0000256" key="1">
    <source>
        <dbReference type="SAM" id="SignalP"/>
    </source>
</evidence>
<name>A0ABQ6MSR0_9STRA</name>
<reference evidence="2 3" key="1">
    <citation type="journal article" date="2023" name="Commun. Biol.">
        <title>Genome analysis of Parmales, the sister group of diatoms, reveals the evolutionary specialization of diatoms from phago-mixotrophs to photoautotrophs.</title>
        <authorList>
            <person name="Ban H."/>
            <person name="Sato S."/>
            <person name="Yoshikawa S."/>
            <person name="Yamada K."/>
            <person name="Nakamura Y."/>
            <person name="Ichinomiya M."/>
            <person name="Sato N."/>
            <person name="Blanc-Mathieu R."/>
            <person name="Endo H."/>
            <person name="Kuwata A."/>
            <person name="Ogata H."/>
        </authorList>
    </citation>
    <scope>NUCLEOTIDE SEQUENCE [LARGE SCALE GENOMIC DNA]</scope>
</reference>
<keyword evidence="3" id="KW-1185">Reference proteome</keyword>
<dbReference type="InterPro" id="IPR004963">
    <property type="entry name" value="PAE/NOTUM"/>
</dbReference>
<sequence length="401" mass="43052">MKAPAALLFVLCPLHSAAASETPTSLHLLKSYPDATCLDGSPAAYYLREGSGSNADKWAFSLEGGGECVTQSECDDRKKGNLGSSANYPSTTTLHSTLQTSDASINPNFHDYNQVFVKYCTGDLHMGQQTASSPPTLDGVYFAGHHVVAAVIKDLMASNNLANAAEVVWSGESAGGMGCFNSLDFVADTLADAGSAATVVGVPVGGFYYPNDWPYNGTSAYPAEDYIPWTWDALSVYRDLWDAFVPARCAASLPSHPERCMLASGVAYETLATPVFVVEAQTDKVVMPLHDGLPDVWNDDGHPCYNKKGDTCPAEIQEYMLEWSGHMVDALQAVAGSNRDGVFNPACLLHTEFSDTWPILDGMNYVEALQAWLDSSAEDIAKHVHIDDCGDIFCNPSCATK</sequence>
<evidence type="ECO:0008006" key="4">
    <source>
        <dbReference type="Google" id="ProtNLM"/>
    </source>
</evidence>
<feature type="signal peptide" evidence="1">
    <location>
        <begin position="1"/>
        <end position="19"/>
    </location>
</feature>
<dbReference type="Proteomes" id="UP001165060">
    <property type="component" value="Unassembled WGS sequence"/>
</dbReference>
<organism evidence="2 3">
    <name type="scientific">Tetraparma gracilis</name>
    <dbReference type="NCBI Taxonomy" id="2962635"/>
    <lineage>
        <taxon>Eukaryota</taxon>
        <taxon>Sar</taxon>
        <taxon>Stramenopiles</taxon>
        <taxon>Ochrophyta</taxon>
        <taxon>Bolidophyceae</taxon>
        <taxon>Parmales</taxon>
        <taxon>Triparmaceae</taxon>
        <taxon>Tetraparma</taxon>
    </lineage>
</organism>
<proteinExistence type="predicted"/>
<feature type="chain" id="PRO_5046103593" description="Pectin acetylesterase" evidence="1">
    <location>
        <begin position="20"/>
        <end position="401"/>
    </location>
</feature>
<evidence type="ECO:0000313" key="2">
    <source>
        <dbReference type="EMBL" id="GMI31576.1"/>
    </source>
</evidence>
<accession>A0ABQ6MSR0</accession>
<dbReference type="Pfam" id="PF03283">
    <property type="entry name" value="PAE"/>
    <property type="match status" value="1"/>
</dbReference>
<comment type="caution">
    <text evidence="2">The sequence shown here is derived from an EMBL/GenBank/DDBJ whole genome shotgun (WGS) entry which is preliminary data.</text>
</comment>
<evidence type="ECO:0000313" key="3">
    <source>
        <dbReference type="Proteomes" id="UP001165060"/>
    </source>
</evidence>
<gene>
    <name evidence="2" type="ORF">TeGR_g13057</name>
</gene>
<keyword evidence="1" id="KW-0732">Signal</keyword>
<protein>
    <recommendedName>
        <fullName evidence="4">Pectin acetylesterase</fullName>
    </recommendedName>
</protein>